<dbReference type="InterPro" id="IPR006694">
    <property type="entry name" value="Fatty_acid_hydroxylase"/>
</dbReference>
<dbReference type="Pfam" id="PF04116">
    <property type="entry name" value="FA_hydroxylase"/>
    <property type="match status" value="1"/>
</dbReference>
<feature type="domain" description="Fatty acid hydroxylase" evidence="8">
    <location>
        <begin position="100"/>
        <end position="234"/>
    </location>
</feature>
<protein>
    <recommendedName>
        <fullName evidence="8">Fatty acid hydroxylase domain-containing protein</fullName>
    </recommendedName>
</protein>
<evidence type="ECO:0000256" key="2">
    <source>
        <dbReference type="ARBA" id="ARBA00022692"/>
    </source>
</evidence>
<evidence type="ECO:0000256" key="3">
    <source>
        <dbReference type="ARBA" id="ARBA00022989"/>
    </source>
</evidence>
<evidence type="ECO:0000313" key="9">
    <source>
        <dbReference type="EMBL" id="KYO50638.1"/>
    </source>
</evidence>
<accession>A0A162K7H7</accession>
<evidence type="ECO:0000256" key="6">
    <source>
        <dbReference type="ARBA" id="ARBA00023136"/>
    </source>
</evidence>
<evidence type="ECO:0000313" key="10">
    <source>
        <dbReference type="Proteomes" id="UP000075787"/>
    </source>
</evidence>
<dbReference type="EMBL" id="LPZR01000194">
    <property type="protein sequence ID" value="KYO50638.1"/>
    <property type="molecule type" value="Genomic_DNA"/>
</dbReference>
<dbReference type="InterPro" id="IPR051689">
    <property type="entry name" value="Sterol_desaturase/TMEM195"/>
</dbReference>
<dbReference type="AlphaFoldDB" id="A0A162K7H7"/>
<evidence type="ECO:0000256" key="5">
    <source>
        <dbReference type="ARBA" id="ARBA00023098"/>
    </source>
</evidence>
<evidence type="ECO:0000256" key="7">
    <source>
        <dbReference type="SAM" id="Phobius"/>
    </source>
</evidence>
<proteinExistence type="predicted"/>
<evidence type="ECO:0000259" key="8">
    <source>
        <dbReference type="Pfam" id="PF04116"/>
    </source>
</evidence>
<feature type="transmembrane region" description="Helical" evidence="7">
    <location>
        <begin position="157"/>
        <end position="183"/>
    </location>
</feature>
<dbReference type="Proteomes" id="UP000075787">
    <property type="component" value="Unassembled WGS sequence"/>
</dbReference>
<feature type="transmembrane region" description="Helical" evidence="7">
    <location>
        <begin position="53"/>
        <end position="73"/>
    </location>
</feature>
<keyword evidence="3 7" id="KW-1133">Transmembrane helix</keyword>
<dbReference type="GO" id="GO:0006643">
    <property type="term" value="P:membrane lipid metabolic process"/>
    <property type="evidence" value="ECO:0007669"/>
    <property type="project" value="TreeGrafter"/>
</dbReference>
<feature type="transmembrane region" description="Helical" evidence="7">
    <location>
        <begin position="15"/>
        <end position="32"/>
    </location>
</feature>
<keyword evidence="5" id="KW-0443">Lipid metabolism</keyword>
<dbReference type="GO" id="GO:0012505">
    <property type="term" value="C:endomembrane system"/>
    <property type="evidence" value="ECO:0007669"/>
    <property type="project" value="UniProtKB-SubCell"/>
</dbReference>
<dbReference type="OrthoDB" id="9770329at2"/>
<gene>
    <name evidence="9" type="ORF">AUP44_11780</name>
</gene>
<evidence type="ECO:0000256" key="4">
    <source>
        <dbReference type="ARBA" id="ARBA00023002"/>
    </source>
</evidence>
<dbReference type="GO" id="GO:0005506">
    <property type="term" value="F:iron ion binding"/>
    <property type="evidence" value="ECO:0007669"/>
    <property type="project" value="InterPro"/>
</dbReference>
<evidence type="ECO:0000256" key="1">
    <source>
        <dbReference type="ARBA" id="ARBA00004127"/>
    </source>
</evidence>
<reference evidence="9 10" key="1">
    <citation type="submission" date="2015-12" db="EMBL/GenBank/DDBJ databases">
        <title>Genome sequence of Tistrella mobilis MCCC 1A02139.</title>
        <authorList>
            <person name="Lu L."/>
            <person name="Lai Q."/>
            <person name="Shao Z."/>
            <person name="Qian P."/>
        </authorList>
    </citation>
    <scope>NUCLEOTIDE SEQUENCE [LARGE SCALE GENOMIC DNA]</scope>
    <source>
        <strain evidence="9 10">MCCC 1A02139</strain>
    </source>
</reference>
<dbReference type="PANTHER" id="PTHR21624">
    <property type="entry name" value="STEROL DESATURASE-RELATED PROTEIN"/>
    <property type="match status" value="1"/>
</dbReference>
<dbReference type="GeneID" id="97241933"/>
<dbReference type="PANTHER" id="PTHR21624:SF1">
    <property type="entry name" value="ALKYLGLYCEROL MONOOXYGENASE"/>
    <property type="match status" value="1"/>
</dbReference>
<keyword evidence="4" id="KW-0560">Oxidoreductase</keyword>
<keyword evidence="2 7" id="KW-0812">Transmembrane</keyword>
<dbReference type="GO" id="GO:0016020">
    <property type="term" value="C:membrane"/>
    <property type="evidence" value="ECO:0007669"/>
    <property type="project" value="GOC"/>
</dbReference>
<feature type="transmembrane region" description="Helical" evidence="7">
    <location>
        <begin position="93"/>
        <end position="112"/>
    </location>
</feature>
<comment type="caution">
    <text evidence="9">The sequence shown here is derived from an EMBL/GenBank/DDBJ whole genome shotgun (WGS) entry which is preliminary data.</text>
</comment>
<keyword evidence="6 7" id="KW-0472">Membrane</keyword>
<comment type="subcellular location">
    <subcellularLocation>
        <location evidence="1">Endomembrane system</location>
        <topology evidence="1">Multi-pass membrane protein</topology>
    </subcellularLocation>
</comment>
<dbReference type="RefSeq" id="WP_062767621.1">
    <property type="nucleotide sequence ID" value="NZ_CP121045.1"/>
</dbReference>
<name>A0A162K7H7_9PROT</name>
<organism evidence="9 10">
    <name type="scientific">Tistrella mobilis</name>
    <dbReference type="NCBI Taxonomy" id="171437"/>
    <lineage>
        <taxon>Bacteria</taxon>
        <taxon>Pseudomonadati</taxon>
        <taxon>Pseudomonadota</taxon>
        <taxon>Alphaproteobacteria</taxon>
        <taxon>Geminicoccales</taxon>
        <taxon>Geminicoccaceae</taxon>
        <taxon>Tistrella</taxon>
    </lineage>
</organism>
<dbReference type="GO" id="GO:0008610">
    <property type="term" value="P:lipid biosynthetic process"/>
    <property type="evidence" value="ECO:0007669"/>
    <property type="project" value="InterPro"/>
</dbReference>
<sequence length="281" mass="30497">MPATSDPAGIAAVEGLVRGLLFLGGFLLLALAERWRPRRGRRHRLDRRRRWTTNLGLAVIDTLVLRLVLPAAAVGAALSFEAQGLGAFPMLGLPGWLAAVMGFLALDLAIWAQHVAMHRVPLLWRLHRIHHLDTALDTTTALRFHPAEILLSAAWKILVILVLGIPAAAVLAFEAALSLAALFNHADLDLGRADRPLSRVIATPDWHRIHHSTVPAETDSNYAFLLTLWDRLSGLARTAPAGGHDAMNIGLQDDPAGQASLPGLLILPFRKHEPGSSNRFA</sequence>
<dbReference type="GO" id="GO:0050479">
    <property type="term" value="F:glyceryl-ether monooxygenase activity"/>
    <property type="evidence" value="ECO:0007669"/>
    <property type="project" value="TreeGrafter"/>
</dbReference>